<dbReference type="EMBL" id="UINC01232079">
    <property type="protein sequence ID" value="SVE64892.1"/>
    <property type="molecule type" value="Genomic_DNA"/>
</dbReference>
<reference evidence="2" key="1">
    <citation type="submission" date="2018-05" db="EMBL/GenBank/DDBJ databases">
        <authorList>
            <person name="Lanie J.A."/>
            <person name="Ng W.-L."/>
            <person name="Kazmierczak K.M."/>
            <person name="Andrzejewski T.M."/>
            <person name="Davidsen T.M."/>
            <person name="Wayne K.J."/>
            <person name="Tettelin H."/>
            <person name="Glass J.I."/>
            <person name="Rusch D."/>
            <person name="Podicherti R."/>
            <person name="Tsui H.-C.T."/>
            <person name="Winkler M.E."/>
        </authorList>
    </citation>
    <scope>NUCLEOTIDE SEQUENCE</scope>
</reference>
<name>A0A383F6S5_9ZZZZ</name>
<feature type="transmembrane region" description="Helical" evidence="1">
    <location>
        <begin position="16"/>
        <end position="41"/>
    </location>
</feature>
<feature type="non-terminal residue" evidence="2">
    <location>
        <position position="46"/>
    </location>
</feature>
<evidence type="ECO:0000313" key="2">
    <source>
        <dbReference type="EMBL" id="SVE64892.1"/>
    </source>
</evidence>
<keyword evidence="1" id="KW-0472">Membrane</keyword>
<sequence>MGFALGRLQWGESRTAWVFIAGAAGSALAAMGVAVVGVLVLRAMSE</sequence>
<protein>
    <submittedName>
        <fullName evidence="2">Uncharacterized protein</fullName>
    </submittedName>
</protein>
<dbReference type="AlphaFoldDB" id="A0A383F6S5"/>
<gene>
    <name evidence="2" type="ORF">METZ01_LOCUS517746</name>
</gene>
<evidence type="ECO:0000256" key="1">
    <source>
        <dbReference type="SAM" id="Phobius"/>
    </source>
</evidence>
<organism evidence="2">
    <name type="scientific">marine metagenome</name>
    <dbReference type="NCBI Taxonomy" id="408172"/>
    <lineage>
        <taxon>unclassified sequences</taxon>
        <taxon>metagenomes</taxon>
        <taxon>ecological metagenomes</taxon>
    </lineage>
</organism>
<keyword evidence="1" id="KW-0812">Transmembrane</keyword>
<accession>A0A383F6S5</accession>
<keyword evidence="1" id="KW-1133">Transmembrane helix</keyword>
<proteinExistence type="predicted"/>